<dbReference type="Proteomes" id="UP000605086">
    <property type="component" value="Unassembled WGS sequence"/>
</dbReference>
<accession>A0ABX2KGF2</accession>
<dbReference type="RefSeq" id="WP_174471001.1">
    <property type="nucleotide sequence ID" value="NZ_JAGINN010000002.1"/>
</dbReference>
<dbReference type="InterPro" id="IPR036390">
    <property type="entry name" value="WH_DNA-bd_sf"/>
</dbReference>
<feature type="domain" description="Initiator Rep protein WH1" evidence="2">
    <location>
        <begin position="29"/>
        <end position="171"/>
    </location>
</feature>
<keyword evidence="4" id="KW-1185">Reference proteome</keyword>
<gene>
    <name evidence="3" type="ORF">GBZ48_10490</name>
</gene>
<dbReference type="SUPFAM" id="SSF46785">
    <property type="entry name" value="Winged helix' DNA-binding domain"/>
    <property type="match status" value="1"/>
</dbReference>
<dbReference type="EMBL" id="WHOS01000011">
    <property type="protein sequence ID" value="NUA99721.1"/>
    <property type="molecule type" value="Genomic_DNA"/>
</dbReference>
<evidence type="ECO:0000259" key="2">
    <source>
        <dbReference type="Pfam" id="PF01051"/>
    </source>
</evidence>
<dbReference type="InterPro" id="IPR000525">
    <property type="entry name" value="Initiator_Rep_WH1"/>
</dbReference>
<evidence type="ECO:0000313" key="4">
    <source>
        <dbReference type="Proteomes" id="UP000605086"/>
    </source>
</evidence>
<evidence type="ECO:0000256" key="1">
    <source>
        <dbReference type="ARBA" id="ARBA00038283"/>
    </source>
</evidence>
<protein>
    <submittedName>
        <fullName evidence="3">RepB family plasmid replication initiator protein</fullName>
    </submittedName>
</protein>
<reference evidence="3 4" key="1">
    <citation type="submission" date="2019-10" db="EMBL/GenBank/DDBJ databases">
        <title>Genome sequence of Azospirillum melinis.</title>
        <authorList>
            <person name="Ambrosini A."/>
            <person name="Sant'Anna F.H."/>
            <person name="Cassan F.D."/>
            <person name="Souza E.M."/>
            <person name="Passaglia L.M.P."/>
        </authorList>
    </citation>
    <scope>NUCLEOTIDE SEQUENCE [LARGE SCALE GENOMIC DNA]</scope>
    <source>
        <strain evidence="3 4">TMCY0552</strain>
    </source>
</reference>
<comment type="similarity">
    <text evidence="1">Belongs to the initiator RepB protein family.</text>
</comment>
<proteinExistence type="inferred from homology"/>
<dbReference type="Pfam" id="PF21205">
    <property type="entry name" value="Rep3_C"/>
    <property type="match status" value="1"/>
</dbReference>
<organism evidence="3 4">
    <name type="scientific">Azospirillum melinis</name>
    <dbReference type="NCBI Taxonomy" id="328839"/>
    <lineage>
        <taxon>Bacteria</taxon>
        <taxon>Pseudomonadati</taxon>
        <taxon>Pseudomonadota</taxon>
        <taxon>Alphaproteobacteria</taxon>
        <taxon>Rhodospirillales</taxon>
        <taxon>Azospirillaceae</taxon>
        <taxon>Azospirillum</taxon>
    </lineage>
</organism>
<dbReference type="Gene3D" id="1.10.10.10">
    <property type="entry name" value="Winged helix-like DNA-binding domain superfamily/Winged helix DNA-binding domain"/>
    <property type="match status" value="1"/>
</dbReference>
<name>A0ABX2KGF2_9PROT</name>
<dbReference type="InterPro" id="IPR036388">
    <property type="entry name" value="WH-like_DNA-bd_sf"/>
</dbReference>
<sequence>MTKSSKALAAVPHPQPATFRKATGSIEIAEPAGRLTLGDRQLFNHLLAVAAPSITDQEWHRVEMVALRRYAAEARNQTGENDNRRLKESVKRLQTTTVEYNYLDSERGPIWESSPLLGTCRVQERTGLLEFSFPAGLRERLAEPALYSLISLRVTYQFDSKYGLVLYEILKRYADRAAESPWWAVQTSELRDLLGCRDRLADYKDFRKRALDPALDEINRLAEFSVDLTETRQGRGRGGGQVVGLTFRIRRKDRAEVVETIKELDKPKIQRRGEKKTKALDVTAVRALTWLQGADYTTRQRWAGRAEVLGVKLPAAAAAADSLGLWVGSIATLLVEEEGLR</sequence>
<evidence type="ECO:0000313" key="3">
    <source>
        <dbReference type="EMBL" id="NUA99721.1"/>
    </source>
</evidence>
<comment type="caution">
    <text evidence="3">The sequence shown here is derived from an EMBL/GenBank/DDBJ whole genome shotgun (WGS) entry which is preliminary data.</text>
</comment>
<dbReference type="Pfam" id="PF01051">
    <property type="entry name" value="Rep3_N"/>
    <property type="match status" value="1"/>
</dbReference>